<organism evidence="2 3">
    <name type="scientific">Rotaria sordida</name>
    <dbReference type="NCBI Taxonomy" id="392033"/>
    <lineage>
        <taxon>Eukaryota</taxon>
        <taxon>Metazoa</taxon>
        <taxon>Spiralia</taxon>
        <taxon>Gnathifera</taxon>
        <taxon>Rotifera</taxon>
        <taxon>Eurotatoria</taxon>
        <taxon>Bdelloidea</taxon>
        <taxon>Philodinida</taxon>
        <taxon>Philodinidae</taxon>
        <taxon>Rotaria</taxon>
    </lineage>
</organism>
<evidence type="ECO:0000256" key="1">
    <source>
        <dbReference type="SAM" id="MobiDB-lite"/>
    </source>
</evidence>
<dbReference type="AlphaFoldDB" id="A0A819YSW5"/>
<sequence length="85" mass="9864">MLNPTQPFLDPTQSTSTSSNGFRLTNSQHDDVDAFFTDRQQEQEHLLQQKSDDKEWDDTRRWIDELNLNTSFIPQQQNRGVGPIG</sequence>
<proteinExistence type="predicted"/>
<dbReference type="Proteomes" id="UP000663823">
    <property type="component" value="Unassembled WGS sequence"/>
</dbReference>
<evidence type="ECO:0000313" key="3">
    <source>
        <dbReference type="Proteomes" id="UP000663823"/>
    </source>
</evidence>
<name>A0A819YSW5_9BILA</name>
<feature type="region of interest" description="Disordered" evidence="1">
    <location>
        <begin position="1"/>
        <end position="26"/>
    </location>
</feature>
<protein>
    <submittedName>
        <fullName evidence="2">Uncharacterized protein</fullName>
    </submittedName>
</protein>
<accession>A0A819YSW5</accession>
<gene>
    <name evidence="2" type="ORF">OTI717_LOCUS36916</name>
</gene>
<dbReference type="EMBL" id="CAJOAX010016526">
    <property type="protein sequence ID" value="CAF4165186.1"/>
    <property type="molecule type" value="Genomic_DNA"/>
</dbReference>
<feature type="non-terminal residue" evidence="2">
    <location>
        <position position="1"/>
    </location>
</feature>
<comment type="caution">
    <text evidence="2">The sequence shown here is derived from an EMBL/GenBank/DDBJ whole genome shotgun (WGS) entry which is preliminary data.</text>
</comment>
<reference evidence="2" key="1">
    <citation type="submission" date="2021-02" db="EMBL/GenBank/DDBJ databases">
        <authorList>
            <person name="Nowell W R."/>
        </authorList>
    </citation>
    <scope>NUCLEOTIDE SEQUENCE</scope>
</reference>
<evidence type="ECO:0000313" key="2">
    <source>
        <dbReference type="EMBL" id="CAF4165186.1"/>
    </source>
</evidence>